<feature type="domain" description="PknH-like extracellular" evidence="2">
    <location>
        <begin position="47"/>
        <end position="235"/>
    </location>
</feature>
<proteinExistence type="predicted"/>
<organism evidence="3 4">
    <name type="scientific">[Mycobacterium] fortunisiensis</name>
    <dbReference type="NCBI Taxonomy" id="2600579"/>
    <lineage>
        <taxon>Bacteria</taxon>
        <taxon>Bacillati</taxon>
        <taxon>Actinomycetota</taxon>
        <taxon>Actinomycetes</taxon>
        <taxon>Mycobacteriales</taxon>
        <taxon>Mycobacteriaceae</taxon>
        <taxon>Mycolicibacterium</taxon>
    </lineage>
</organism>
<evidence type="ECO:0000313" key="3">
    <source>
        <dbReference type="EMBL" id="MBU9765755.1"/>
    </source>
</evidence>
<gene>
    <name evidence="3" type="ORF">FR943_18135</name>
</gene>
<feature type="chain" id="PRO_5046072090" evidence="1">
    <location>
        <begin position="27"/>
        <end position="235"/>
    </location>
</feature>
<comment type="caution">
    <text evidence="3">The sequence shown here is derived from an EMBL/GenBank/DDBJ whole genome shotgun (WGS) entry which is preliminary data.</text>
</comment>
<dbReference type="Proteomes" id="UP000812982">
    <property type="component" value="Unassembled WGS sequence"/>
</dbReference>
<dbReference type="EMBL" id="VOMB01000020">
    <property type="protein sequence ID" value="MBU9765755.1"/>
    <property type="molecule type" value="Genomic_DNA"/>
</dbReference>
<dbReference type="PROSITE" id="PS51257">
    <property type="entry name" value="PROKAR_LIPOPROTEIN"/>
    <property type="match status" value="1"/>
</dbReference>
<name>A0ABS6KQF5_9MYCO</name>
<keyword evidence="4" id="KW-1185">Reference proteome</keyword>
<keyword evidence="1" id="KW-0732">Signal</keyword>
<dbReference type="RefSeq" id="WP_217159593.1">
    <property type="nucleotide sequence ID" value="NZ_VOMB01000020.1"/>
</dbReference>
<evidence type="ECO:0000256" key="1">
    <source>
        <dbReference type="SAM" id="SignalP"/>
    </source>
</evidence>
<protein>
    <submittedName>
        <fullName evidence="3">Sensor domain-containing protein</fullName>
    </submittedName>
</protein>
<sequence length="235" mass="25166">MFCRQYRIVPVPLAALALLMAGCAQTVEGEAVRTQNSVPVVAETFSESDLEELLLSGPEAEGIVGVHGFAPMRDRDTSSRMNVNPNPVSDEGCRAAVFAAQKAVYADSGWSGVRDQVLSTPSSQQTVEQTVVLYPLADEARTFFDSARQTWQSCSGTTVSVGTGDEATHWDIGDVVTEHALFTQPSVEKDHPEWPCDHALAVSANLVFETMACGMGISNQAATMAIRLADKAASR</sequence>
<reference evidence="3 4" key="1">
    <citation type="journal article" date="2021" name="Sci. Rep.">
        <title>Phenotypic and genomic hallmarks of a novel, potentially pathogenic rapidly growing Mycobacterium species related to the Mycobacterium fortuitum complex.</title>
        <authorList>
            <person name="Gharbi R."/>
            <person name="Khanna V."/>
            <person name="Frigui W."/>
            <person name="Mhenni B."/>
            <person name="Brosch R."/>
            <person name="Mardassi H."/>
        </authorList>
    </citation>
    <scope>NUCLEOTIDE SEQUENCE [LARGE SCALE GENOMIC DNA]</scope>
    <source>
        <strain evidence="3 4">TNTM28</strain>
    </source>
</reference>
<evidence type="ECO:0000313" key="4">
    <source>
        <dbReference type="Proteomes" id="UP000812982"/>
    </source>
</evidence>
<accession>A0ABS6KQF5</accession>
<dbReference type="Pfam" id="PF14032">
    <property type="entry name" value="PknH_C"/>
    <property type="match status" value="1"/>
</dbReference>
<feature type="signal peptide" evidence="1">
    <location>
        <begin position="1"/>
        <end position="26"/>
    </location>
</feature>
<evidence type="ECO:0000259" key="2">
    <source>
        <dbReference type="Pfam" id="PF14032"/>
    </source>
</evidence>
<dbReference type="InterPro" id="IPR026954">
    <property type="entry name" value="PknH-like_Extracell"/>
</dbReference>